<dbReference type="RefSeq" id="WP_108432098.1">
    <property type="nucleotide sequence ID" value="NZ_CP026947.1"/>
</dbReference>
<feature type="domain" description="SIS" evidence="5">
    <location>
        <begin position="48"/>
        <end position="209"/>
    </location>
</feature>
<comment type="catalytic activity">
    <reaction evidence="4">
        <text>D-galactosamine 6-phosphate + H2O = D-tagatopyranose 1-phosphate + NH4(+)</text>
        <dbReference type="Rhea" id="RHEA:47680"/>
        <dbReference type="ChEBI" id="CHEBI:15377"/>
        <dbReference type="ChEBI" id="CHEBI:28938"/>
        <dbReference type="ChEBI" id="CHEBI:71674"/>
        <dbReference type="ChEBI" id="CHEBI:138150"/>
    </reaction>
</comment>
<evidence type="ECO:0000256" key="2">
    <source>
        <dbReference type="ARBA" id="ARBA00022737"/>
    </source>
</evidence>
<dbReference type="SUPFAM" id="SSF53697">
    <property type="entry name" value="SIS domain"/>
    <property type="match status" value="1"/>
</dbReference>
<gene>
    <name evidence="6" type="primary">agaS</name>
    <name evidence="6" type="ORF">DF222_02160</name>
</gene>
<protein>
    <submittedName>
        <fullName evidence="6">SIS domain-containing protein</fullName>
    </submittedName>
</protein>
<dbReference type="CDD" id="cd05010">
    <property type="entry name" value="SIS_AgaS_like"/>
    <property type="match status" value="1"/>
</dbReference>
<accession>A0A2U1T8X7</accession>
<dbReference type="CDD" id="cd05008">
    <property type="entry name" value="SIS_GlmS_GlmD_1"/>
    <property type="match status" value="1"/>
</dbReference>
<comment type="caution">
    <text evidence="6">The sequence shown here is derived from an EMBL/GenBank/DDBJ whole genome shotgun (WGS) entry which is preliminary data.</text>
</comment>
<dbReference type="Proteomes" id="UP000244989">
    <property type="component" value="Unassembled WGS sequence"/>
</dbReference>
<dbReference type="EMBL" id="QEEZ01000003">
    <property type="protein sequence ID" value="PWC02456.1"/>
    <property type="molecule type" value="Genomic_DNA"/>
</dbReference>
<evidence type="ECO:0000313" key="7">
    <source>
        <dbReference type="Proteomes" id="UP000244989"/>
    </source>
</evidence>
<dbReference type="GO" id="GO:0016787">
    <property type="term" value="F:hydrolase activity"/>
    <property type="evidence" value="ECO:0007669"/>
    <property type="project" value="UniProtKB-KW"/>
</dbReference>
<dbReference type="GO" id="GO:0009401">
    <property type="term" value="P:phosphoenolpyruvate-dependent sugar phosphotransferase system"/>
    <property type="evidence" value="ECO:0007669"/>
    <property type="project" value="TreeGrafter"/>
</dbReference>
<organism evidence="6 7">
    <name type="scientific">Corynebacterium yudongzhengii</name>
    <dbReference type="NCBI Taxonomy" id="2080740"/>
    <lineage>
        <taxon>Bacteria</taxon>
        <taxon>Bacillati</taxon>
        <taxon>Actinomycetota</taxon>
        <taxon>Actinomycetes</taxon>
        <taxon>Mycobacteriales</taxon>
        <taxon>Corynebacteriaceae</taxon>
        <taxon>Corynebacterium</taxon>
    </lineage>
</organism>
<keyword evidence="7" id="KW-1185">Reference proteome</keyword>
<dbReference type="InterPro" id="IPR001347">
    <property type="entry name" value="SIS_dom"/>
</dbReference>
<dbReference type="PANTHER" id="PTHR32502">
    <property type="entry name" value="N-ACETYLGALACTOSAMINE PERMEASE II COMPONENT-RELATED"/>
    <property type="match status" value="1"/>
</dbReference>
<dbReference type="PROSITE" id="PS51464">
    <property type="entry name" value="SIS"/>
    <property type="match status" value="2"/>
</dbReference>
<proteinExistence type="inferred from homology"/>
<dbReference type="KEGG" id="cyz:C3B44_09110"/>
<name>A0A2U1T8X7_9CORY</name>
<dbReference type="InterPro" id="IPR046348">
    <property type="entry name" value="SIS_dom_sf"/>
</dbReference>
<dbReference type="GO" id="GO:0005886">
    <property type="term" value="C:plasma membrane"/>
    <property type="evidence" value="ECO:0007669"/>
    <property type="project" value="TreeGrafter"/>
</dbReference>
<keyword evidence="3" id="KW-0378">Hydrolase</keyword>
<dbReference type="InterPro" id="IPR035464">
    <property type="entry name" value="SIS_AgaS"/>
</dbReference>
<dbReference type="GO" id="GO:0097367">
    <property type="term" value="F:carbohydrate derivative binding"/>
    <property type="evidence" value="ECO:0007669"/>
    <property type="project" value="InterPro"/>
</dbReference>
<dbReference type="GO" id="GO:1901135">
    <property type="term" value="P:carbohydrate derivative metabolic process"/>
    <property type="evidence" value="ECO:0007669"/>
    <property type="project" value="InterPro"/>
</dbReference>
<evidence type="ECO:0000259" key="5">
    <source>
        <dbReference type="PROSITE" id="PS51464"/>
    </source>
</evidence>
<dbReference type="InterPro" id="IPR035466">
    <property type="entry name" value="GlmS/AgaS_SIS"/>
</dbReference>
<evidence type="ECO:0000313" key="6">
    <source>
        <dbReference type="EMBL" id="PWC02456.1"/>
    </source>
</evidence>
<comment type="similarity">
    <text evidence="1">Belongs to the SIS family. AgaS subfamily.</text>
</comment>
<keyword evidence="2" id="KW-0677">Repeat</keyword>
<feature type="domain" description="SIS" evidence="5">
    <location>
        <begin position="222"/>
        <end position="371"/>
    </location>
</feature>
<sequence>MFEKSQAQLEKIGAAITTAEIAQQPRLWRDTLAIYEANRQAIDEFLTQAQKMAGDKRLTVIFTGAGTSDYVGDTIAPYLRTAADRKAYAFRPIATTDIVSAPESFLDPEEPTVVVSFARSGNSPESLAAVNIAREFLPDVRFLNITCAPEGKLAQQAQDDPDSLTLLLPDANDRGFAMTGSFTCMSLLATLCFDPADLEVKRTWVEQAATMGEQVTQREAEITQFILGDAQRLTYLGSGAFAGLAQEAQLKILELSRGLVPTSFDSSMGYRHGPKSFVDETTVVFVFVSNDPYTRDYDLDLLKEVQADSIARKVVAIQQEGEGLESYDGESFSFRDFPLLPAAYAALPFVMVGQVVALINAVKVDNTPDTPSPTGQVNRVVRGVVIHPFPKA</sequence>
<evidence type="ECO:0000256" key="1">
    <source>
        <dbReference type="ARBA" id="ARBA00007748"/>
    </source>
</evidence>
<dbReference type="OrthoDB" id="9779207at2"/>
<evidence type="ECO:0000256" key="4">
    <source>
        <dbReference type="ARBA" id="ARBA00029292"/>
    </source>
</evidence>
<evidence type="ECO:0000256" key="3">
    <source>
        <dbReference type="ARBA" id="ARBA00022801"/>
    </source>
</evidence>
<dbReference type="AlphaFoldDB" id="A0A2U1T8X7"/>
<dbReference type="InterPro" id="IPR050303">
    <property type="entry name" value="GatZ_KbaZ_carbometab"/>
</dbReference>
<dbReference type="Gene3D" id="3.40.50.10490">
    <property type="entry name" value="Glucose-6-phosphate isomerase like protein, domain 1"/>
    <property type="match status" value="2"/>
</dbReference>
<reference evidence="7" key="1">
    <citation type="submission" date="2018-04" db="EMBL/GenBank/DDBJ databases">
        <authorList>
            <person name="Liu S."/>
            <person name="Wang Z."/>
            <person name="Li J."/>
        </authorList>
    </citation>
    <scope>NUCLEOTIDE SEQUENCE [LARGE SCALE GENOMIC DNA]</scope>
    <source>
        <strain evidence="7">2189</strain>
    </source>
</reference>
<dbReference type="PANTHER" id="PTHR32502:SF3">
    <property type="entry name" value="D-GALACTOSAMINE-6-PHOSPHATE DEAMINASE AGAS-RELATED"/>
    <property type="match status" value="1"/>
</dbReference>